<dbReference type="Pfam" id="PF13975">
    <property type="entry name" value="gag-asp_proteas"/>
    <property type="match status" value="1"/>
</dbReference>
<dbReference type="InterPro" id="IPR001969">
    <property type="entry name" value="Aspartic_peptidase_AS"/>
</dbReference>
<sequence>MFEQTAKMALALGLLALLFVAAAQNHWFARGGGALETIMAPRDRAMSAAPDPVSQSAATLASASRSRALPGVVELAPDGNAQYQTEMEIDGASIHALVDTGATYVVLSADDAHTLDIDPPSSDFTVKAHTANGTAMLAPVRLREVRVGEIEVHDVQALVAKPGQTTMSLLGMSFLKKLSSFQVADGRFVMKQ</sequence>
<keyword evidence="2" id="KW-1185">Reference proteome</keyword>
<evidence type="ECO:0000313" key="1">
    <source>
        <dbReference type="EMBL" id="MCI4684647.1"/>
    </source>
</evidence>
<dbReference type="NCBIfam" id="TIGR02281">
    <property type="entry name" value="clan_AA_DTGA"/>
    <property type="match status" value="1"/>
</dbReference>
<name>A0ABS9ZBU6_9HYPH</name>
<dbReference type="SUPFAM" id="SSF50630">
    <property type="entry name" value="Acid proteases"/>
    <property type="match status" value="1"/>
</dbReference>
<evidence type="ECO:0000313" key="2">
    <source>
        <dbReference type="Proteomes" id="UP001139104"/>
    </source>
</evidence>
<dbReference type="PROSITE" id="PS00141">
    <property type="entry name" value="ASP_PROTEASE"/>
    <property type="match status" value="1"/>
</dbReference>
<dbReference type="Gene3D" id="2.40.70.10">
    <property type="entry name" value="Acid Proteases"/>
    <property type="match status" value="1"/>
</dbReference>
<reference evidence="1" key="1">
    <citation type="journal article" date="2022" name="ISME J.">
        <title>Identification of active gaseous-alkane degraders at natural gas seeps.</title>
        <authorList>
            <person name="Farhan Ul Haque M."/>
            <person name="Hernandez M."/>
            <person name="Crombie A.T."/>
            <person name="Murrell J.C."/>
        </authorList>
    </citation>
    <scope>NUCLEOTIDE SEQUENCE</scope>
    <source>
        <strain evidence="1">PC2</strain>
    </source>
</reference>
<proteinExistence type="predicted"/>
<dbReference type="EC" id="3.4.23.-" evidence="1"/>
<dbReference type="EMBL" id="JAIVFP010000001">
    <property type="protein sequence ID" value="MCI4684647.1"/>
    <property type="molecule type" value="Genomic_DNA"/>
</dbReference>
<gene>
    <name evidence="1" type="ORF">K2U94_18060</name>
</gene>
<dbReference type="InterPro" id="IPR021109">
    <property type="entry name" value="Peptidase_aspartic_dom_sf"/>
</dbReference>
<dbReference type="InterPro" id="IPR011969">
    <property type="entry name" value="Clan_AA_Asp_peptidase_C"/>
</dbReference>
<dbReference type="InterPro" id="IPR034122">
    <property type="entry name" value="Retropepsin-like_bacterial"/>
</dbReference>
<keyword evidence="1" id="KW-0645">Protease</keyword>
<protein>
    <submittedName>
        <fullName evidence="1">TIGR02281 family clan AA aspartic protease</fullName>
        <ecNumber evidence="1">3.4.23.-</ecNumber>
    </submittedName>
</protein>
<dbReference type="Proteomes" id="UP001139104">
    <property type="component" value="Unassembled WGS sequence"/>
</dbReference>
<dbReference type="CDD" id="cd05483">
    <property type="entry name" value="retropepsin_like_bacteria"/>
    <property type="match status" value="1"/>
</dbReference>
<dbReference type="RefSeq" id="WP_243068536.1">
    <property type="nucleotide sequence ID" value="NZ_JAIVFK010000005.1"/>
</dbReference>
<dbReference type="GO" id="GO:0008233">
    <property type="term" value="F:peptidase activity"/>
    <property type="evidence" value="ECO:0007669"/>
    <property type="project" value="UniProtKB-KW"/>
</dbReference>
<dbReference type="GO" id="GO:0006508">
    <property type="term" value="P:proteolysis"/>
    <property type="evidence" value="ECO:0007669"/>
    <property type="project" value="UniProtKB-KW"/>
</dbReference>
<comment type="caution">
    <text evidence="1">The sequence shown here is derived from an EMBL/GenBank/DDBJ whole genome shotgun (WGS) entry which is preliminary data.</text>
</comment>
<organism evidence="1 2">
    <name type="scientific">Candidatus Rhodoblastus alkanivorans</name>
    <dbReference type="NCBI Taxonomy" id="2954117"/>
    <lineage>
        <taxon>Bacteria</taxon>
        <taxon>Pseudomonadati</taxon>
        <taxon>Pseudomonadota</taxon>
        <taxon>Alphaproteobacteria</taxon>
        <taxon>Hyphomicrobiales</taxon>
        <taxon>Rhodoblastaceae</taxon>
        <taxon>Rhodoblastus</taxon>
    </lineage>
</organism>
<keyword evidence="1" id="KW-0378">Hydrolase</keyword>
<accession>A0ABS9ZBU6</accession>